<keyword evidence="7" id="KW-1185">Reference proteome</keyword>
<sequence length="2272" mass="251290">MVSMCSSPVTQKDSSLSLSEEDIEERVLLSTRVAFSSRHLCEEIEGSVLYEEKHHKEKVFCGWLIDFRRQKLVQAPLSSVSTSILTPRMFRKYLHTPRLRLGSTLQMPIAYVLLKLSEEIYRHCFTKSIGTRPYRVRELVMSLNNFPCFSVFPLCSKKAQYERWQPRARFKQCLDPTLEDVKNLTISLRRNVKGDRILFHYNGHGVPRPTENGEIWVFNTKFTKYIPLSLYDLQRWLGAPSVYVFDCQNAGRVIRMYEIFCRRRMAENLAAAQRQQQTETSENRGGSTNLGNPVRDGPVPNLDACAGPPQAQPPGSTTPAPNNPHLVTNPPVTMENTIMLAACREDEDLPQNPELPADLFTACLTTPIRMALRWHWLRHQESFPGYLDEALLDRIPGAHSNRMSLLGEINWIFTAVTDTIAWCSFPIDLFQKLFRQDLLVAGLFRNFLLAERIMKTYGCTPVSAPALPTTFRHSMWTAWDHTLDRLVHYLPRILKVMEGNPTTELKLPIILPSSPGNNHQQHHQQIPSGVAQLSQIGMVTTPMPPTMAGAAEQHLVEATVSHRLNQRGAHVTSSGGLPALAHGKRTAEAMQLDDATARQNFYGQAAPTNRVVCDLERKVKHFIHYPTVTICDLAPMKSKPNPLILAQLPLLHSPAKQEFRETYYSSPTDFLNFPCLSATDSVIYLSFFRLITACTLSLLFKPYTDLVDRLDQLQPRPQVPARPEQQTSDKPVSVVPPGFSTTQQGQTRHGAPLTSSQRPLPRHPAAEGLNQQLASESDGKQRPSQEGRVRHPTRDPSLVDAQSERLVTQKDLATHLEETEEPTEEKQADGTKSKAEADSQQPEMNSHVRTINLSTTGTAANDEDDSDVDVDEDELDDEDEVDDSDDESDESYEVNEEDSMKAVARSCWTAEDKPLPIAKVIESAPPKLGKDQIHTTSDAHPPDKTGKQNAPDPLSKPPLTKEATQVEQPEPLKLDAEQLKQLVNYSNTQIDGRLPSQNTAQAQPVYQTQKKTSTGVTQKTASTALPPAQITDARPPECTLTALRRQQHVLQGLHTLQTPNGNNKTSTQAANNPAIPQVVCPSNPTTLPANFVACATPTPAGHTPNHSVQPQSQQQQLPGAPASNAPVYAGSVIGGSGPASFFTSQMTAFKVWLQTADEKQPPAMQLPILLQILLSQSHRTRAMQLLSEFLDLGPWAVTHCLMVGILPYIARLFSSSLSEVKPHLVFIWGKIIASAQTEFSRSDSVRDGGFKYFMNCLNDTENLSPLTRTITAFALTKMLEKEPFGEPDTYFQDASLKQNFLPMVLSQLSENPPSLERELPIRMRLWLIFGLSKLWRKHDDARWFGIRYNVTEVLFNYLDDVSPEVRAATTYALGTLVDNQTTDPSKKDHADQISQQVITRLIKLATLEASPLVRCELVAALCPLVRQFEIQLCAMAHHYLQELQQLSSTAAGTTLSRPIGRPSRHSVSGFAPSSHFTGRPDDVGTSPRPSAIKDDGLVKARRTEPLALPTFFAGTTNVYAQFWLALVQLSNDPYPKVAQMTRQIMNYLLARFGIPLTDNSPSPCASVTTGDQPERTVPSFSPASASTSPLTNSSMRPVSNPSNQRNSFSNESSPPNTVERASGPASTIKNTSPNTQPHMSHSMCSSPNNVPVNYFTQRRPNRTNVPLTSTFLLHSAQFTGRRHHQVDQLVRKPLLEAQSSHTSAPRVPPIQGNSHLSDYDRILGAVQKTQFFAWSCRWFTQPLLAKYGQTCFRQEDSTRGLLSCSSSSVGLVSPRQRAFSPESSNDRLSRERWMSGAPDPDLAALCAVSVDPDAVAYADRLTRLTKQREDITSGRRRWLEAIGPVPSSDPSFPNQSFNSVTDGITYCGRLATVVHNRNGPGKPSVLRFHPHQPHLVVADHSGMSVCSSQTLARLNYLPTPSGFDLLSRTSVGANRSDPAGLASRITDVQFLNCSEERGLLLSAHEDGRVRIWRNYLRDLGQDAEVVTAWVGLSELLTSSNPAGMVSHWSQYSQQLTLGGDSKVIRLWDCERESRIRDLPTTADACVTSLARSLDQSLLCAGFGDGGVRVFDLRIPASASPHHSNDCHIFSGQGDSGWIHDVAFGPCGRLYATGSTGGVSAWQLTTSISKSRPRLSERIVSSSAVRKQSSISKIEQGSRFERRPYPPRLSIPKNTPVHCTALKVDLSPLSSHLAIAGIGGSAPQLLVHRIQGGTVHSSLTHIGRERIHAPVCLAVHPFEPLIVAGLKDKSVVLLLVETKRASSRVSQVLGLQG</sequence>
<evidence type="ECO:0000313" key="7">
    <source>
        <dbReference type="Proteomes" id="UP000054324"/>
    </source>
</evidence>
<dbReference type="PANTHER" id="PTHR12848">
    <property type="entry name" value="REGULATORY-ASSOCIATED PROTEIN OF MTOR"/>
    <property type="match status" value="1"/>
</dbReference>
<dbReference type="Pfam" id="PF14538">
    <property type="entry name" value="Raptor_N"/>
    <property type="match status" value="1"/>
</dbReference>
<accession>A0A075AIC0</accession>
<feature type="region of interest" description="Disordered" evidence="4">
    <location>
        <begin position="1562"/>
        <end position="1651"/>
    </location>
</feature>
<dbReference type="SUPFAM" id="SSF48371">
    <property type="entry name" value="ARM repeat"/>
    <property type="match status" value="1"/>
</dbReference>
<protein>
    <recommendedName>
        <fullName evidence="5">Raptor N-terminal CASPase-like domain-containing protein</fullName>
    </recommendedName>
</protein>
<feature type="region of interest" description="Disordered" evidence="4">
    <location>
        <begin position="272"/>
        <end position="324"/>
    </location>
</feature>
<dbReference type="GeneID" id="20316607"/>
<feature type="compositionally biased region" description="Polar residues" evidence="4">
    <location>
        <begin position="1595"/>
        <end position="1616"/>
    </location>
</feature>
<dbReference type="KEGG" id="ovi:T265_02419"/>
<dbReference type="GO" id="GO:0010506">
    <property type="term" value="P:regulation of autophagy"/>
    <property type="evidence" value="ECO:0007669"/>
    <property type="project" value="TreeGrafter"/>
</dbReference>
<dbReference type="Proteomes" id="UP000054324">
    <property type="component" value="Unassembled WGS sequence"/>
</dbReference>
<feature type="compositionally biased region" description="Polar residues" evidence="4">
    <location>
        <begin position="739"/>
        <end position="758"/>
    </location>
</feature>
<dbReference type="InterPro" id="IPR004083">
    <property type="entry name" value="Raptor"/>
</dbReference>
<dbReference type="InterPro" id="IPR015943">
    <property type="entry name" value="WD40/YVTN_repeat-like_dom_sf"/>
</dbReference>
<name>A0A075AIC0_OPIVI</name>
<proteinExistence type="inferred from homology"/>
<dbReference type="InterPro" id="IPR001680">
    <property type="entry name" value="WD40_rpt"/>
</dbReference>
<dbReference type="PANTHER" id="PTHR12848:SF16">
    <property type="entry name" value="REGULATORY-ASSOCIATED PROTEIN OF MTOR"/>
    <property type="match status" value="1"/>
</dbReference>
<feature type="region of interest" description="Disordered" evidence="4">
    <location>
        <begin position="923"/>
        <end position="972"/>
    </location>
</feature>
<evidence type="ECO:0000256" key="2">
    <source>
        <dbReference type="ARBA" id="ARBA00022574"/>
    </source>
</evidence>
<feature type="compositionally biased region" description="Basic and acidic residues" evidence="4">
    <location>
        <begin position="824"/>
        <end position="837"/>
    </location>
</feature>
<feature type="compositionally biased region" description="Low complexity" evidence="4">
    <location>
        <begin position="307"/>
        <end position="320"/>
    </location>
</feature>
<evidence type="ECO:0000256" key="3">
    <source>
        <dbReference type="ARBA" id="ARBA00022737"/>
    </source>
</evidence>
<feature type="compositionally biased region" description="Acidic residues" evidence="4">
    <location>
        <begin position="861"/>
        <end position="897"/>
    </location>
</feature>
<feature type="compositionally biased region" description="Polar residues" evidence="4">
    <location>
        <begin position="838"/>
        <end position="859"/>
    </location>
</feature>
<feature type="region of interest" description="Disordered" evidence="4">
    <location>
        <begin position="989"/>
        <end position="1021"/>
    </location>
</feature>
<dbReference type="GO" id="GO:0005737">
    <property type="term" value="C:cytoplasm"/>
    <property type="evidence" value="ECO:0007669"/>
    <property type="project" value="TreeGrafter"/>
</dbReference>
<dbReference type="InterPro" id="IPR011989">
    <property type="entry name" value="ARM-like"/>
</dbReference>
<feature type="region of interest" description="Disordered" evidence="4">
    <location>
        <begin position="714"/>
        <end position="900"/>
    </location>
</feature>
<comment type="similarity">
    <text evidence="1">Belongs to the WD repeat RAPTOR family.</text>
</comment>
<dbReference type="OrthoDB" id="10262360at2759"/>
<dbReference type="RefSeq" id="XP_009164916.1">
    <property type="nucleotide sequence ID" value="XM_009166652.1"/>
</dbReference>
<dbReference type="SMART" id="SM01302">
    <property type="entry name" value="Raptor_N"/>
    <property type="match status" value="1"/>
</dbReference>
<dbReference type="GO" id="GO:0038202">
    <property type="term" value="P:TORC1 signaling"/>
    <property type="evidence" value="ECO:0007669"/>
    <property type="project" value="TreeGrafter"/>
</dbReference>
<feature type="region of interest" description="Disordered" evidence="4">
    <location>
        <begin position="1097"/>
        <end position="1122"/>
    </location>
</feature>
<dbReference type="EMBL" id="KL596647">
    <property type="protein sequence ID" value="KER31369.1"/>
    <property type="molecule type" value="Genomic_DNA"/>
</dbReference>
<dbReference type="GO" id="GO:0030674">
    <property type="term" value="F:protein-macromolecule adaptor activity"/>
    <property type="evidence" value="ECO:0007669"/>
    <property type="project" value="TreeGrafter"/>
</dbReference>
<dbReference type="GO" id="GO:0030307">
    <property type="term" value="P:positive regulation of cell growth"/>
    <property type="evidence" value="ECO:0007669"/>
    <property type="project" value="TreeGrafter"/>
</dbReference>
<organism evidence="6 7">
    <name type="scientific">Opisthorchis viverrini</name>
    <name type="common">Southeast Asian liver fluke</name>
    <dbReference type="NCBI Taxonomy" id="6198"/>
    <lineage>
        <taxon>Eukaryota</taxon>
        <taxon>Metazoa</taxon>
        <taxon>Spiralia</taxon>
        <taxon>Lophotrochozoa</taxon>
        <taxon>Platyhelminthes</taxon>
        <taxon>Trematoda</taxon>
        <taxon>Digenea</taxon>
        <taxon>Opisthorchiida</taxon>
        <taxon>Opisthorchiata</taxon>
        <taxon>Opisthorchiidae</taxon>
        <taxon>Opisthorchis</taxon>
    </lineage>
</organism>
<keyword evidence="2" id="KW-0853">WD repeat</keyword>
<feature type="region of interest" description="Disordered" evidence="4">
    <location>
        <begin position="1453"/>
        <end position="1497"/>
    </location>
</feature>
<dbReference type="InterPro" id="IPR016024">
    <property type="entry name" value="ARM-type_fold"/>
</dbReference>
<dbReference type="PRINTS" id="PR01547">
    <property type="entry name" value="YEAST176DUF"/>
</dbReference>
<reference evidence="6 7" key="1">
    <citation type="submission" date="2013-11" db="EMBL/GenBank/DDBJ databases">
        <title>Opisthorchis viverrini - life in the bile duct.</title>
        <authorList>
            <person name="Young N.D."/>
            <person name="Nagarajan N."/>
            <person name="Lin S.J."/>
            <person name="Korhonen P.K."/>
            <person name="Jex A.R."/>
            <person name="Hall R.S."/>
            <person name="Safavi-Hemami H."/>
            <person name="Kaewkong W."/>
            <person name="Bertrand D."/>
            <person name="Gao S."/>
            <person name="Seet Q."/>
            <person name="Wongkham S."/>
            <person name="Teh B.T."/>
            <person name="Wongkham C."/>
            <person name="Intapan P.M."/>
            <person name="Maleewong W."/>
            <person name="Yang X."/>
            <person name="Hu M."/>
            <person name="Wang Z."/>
            <person name="Hofmann A."/>
            <person name="Sternberg P.W."/>
            <person name="Tan P."/>
            <person name="Wang J."/>
            <person name="Gasser R.B."/>
        </authorList>
    </citation>
    <scope>NUCLEOTIDE SEQUENCE [LARGE SCALE GENOMIC DNA]</scope>
</reference>
<dbReference type="GO" id="GO:0009267">
    <property type="term" value="P:cellular response to starvation"/>
    <property type="evidence" value="ECO:0007669"/>
    <property type="project" value="TreeGrafter"/>
</dbReference>
<feature type="compositionally biased region" description="Polar residues" evidence="4">
    <location>
        <begin position="1562"/>
        <end position="1571"/>
    </location>
</feature>
<feature type="domain" description="Raptor N-terminal CASPase-like" evidence="5">
    <location>
        <begin position="135"/>
        <end position="258"/>
    </location>
</feature>
<feature type="compositionally biased region" description="Basic and acidic residues" evidence="4">
    <location>
        <begin position="777"/>
        <end position="794"/>
    </location>
</feature>
<dbReference type="Gene3D" id="3.40.50.1460">
    <property type="match status" value="1"/>
</dbReference>
<dbReference type="GO" id="GO:0071230">
    <property type="term" value="P:cellular response to amino acid stimulus"/>
    <property type="evidence" value="ECO:0007669"/>
    <property type="project" value="TreeGrafter"/>
</dbReference>
<dbReference type="Gene3D" id="2.130.10.10">
    <property type="entry name" value="YVTN repeat-like/Quinoprotein amine dehydrogenase"/>
    <property type="match status" value="1"/>
</dbReference>
<evidence type="ECO:0000313" key="6">
    <source>
        <dbReference type="EMBL" id="KER31369.1"/>
    </source>
</evidence>
<dbReference type="CTD" id="20316607"/>
<gene>
    <name evidence="6" type="ORF">T265_02419</name>
</gene>
<feature type="compositionally biased region" description="Polar residues" evidence="4">
    <location>
        <begin position="273"/>
        <end position="291"/>
    </location>
</feature>
<dbReference type="STRING" id="6198.A0A075AIC0"/>
<dbReference type="SUPFAM" id="SSF50978">
    <property type="entry name" value="WD40 repeat-like"/>
    <property type="match status" value="1"/>
</dbReference>
<dbReference type="InterPro" id="IPR036322">
    <property type="entry name" value="WD40_repeat_dom_sf"/>
</dbReference>
<dbReference type="InterPro" id="IPR029347">
    <property type="entry name" value="Raptor_N"/>
</dbReference>
<dbReference type="SMART" id="SM00320">
    <property type="entry name" value="WD40"/>
    <property type="match status" value="5"/>
</dbReference>
<dbReference type="GO" id="GO:0031931">
    <property type="term" value="C:TORC1 complex"/>
    <property type="evidence" value="ECO:0007669"/>
    <property type="project" value="InterPro"/>
</dbReference>
<dbReference type="Gene3D" id="1.25.10.10">
    <property type="entry name" value="Leucine-rich Repeat Variant"/>
    <property type="match status" value="1"/>
</dbReference>
<evidence type="ECO:0000256" key="1">
    <source>
        <dbReference type="ARBA" id="ARBA00009257"/>
    </source>
</evidence>
<keyword evidence="3" id="KW-0677">Repeat</keyword>
<evidence type="ECO:0000259" key="5">
    <source>
        <dbReference type="SMART" id="SM01302"/>
    </source>
</evidence>
<evidence type="ECO:0000256" key="4">
    <source>
        <dbReference type="SAM" id="MobiDB-lite"/>
    </source>
</evidence>
<feature type="compositionally biased region" description="Low complexity" evidence="4">
    <location>
        <begin position="1576"/>
        <end position="1594"/>
    </location>
</feature>
<feature type="compositionally biased region" description="Polar residues" evidence="4">
    <location>
        <begin position="1624"/>
        <end position="1651"/>
    </location>
</feature>